<dbReference type="RefSeq" id="WP_107582975.1">
    <property type="nucleotide sequence ID" value="NZ_PZJJ01000001.1"/>
</dbReference>
<comment type="caution">
    <text evidence="2">The sequence shown here is derived from an EMBL/GenBank/DDBJ whole genome shotgun (WGS) entry which is preliminary data.</text>
</comment>
<dbReference type="PANTHER" id="PTHR34297:SF1">
    <property type="entry name" value="ASP23_GLS24 FAMILY ENVELOPE STRESS RESPONSE PROTEIN"/>
    <property type="match status" value="1"/>
</dbReference>
<keyword evidence="3" id="KW-1185">Reference proteome</keyword>
<reference evidence="2 3" key="1">
    <citation type="submission" date="2018-03" db="EMBL/GenBank/DDBJ databases">
        <title>Alkalicoccus saliphilus sp. nov., isolated from a mineral pool.</title>
        <authorList>
            <person name="Zhao B."/>
        </authorList>
    </citation>
    <scope>NUCLEOTIDE SEQUENCE [LARGE SCALE GENOMIC DNA]</scope>
    <source>
        <strain evidence="2 3">6AG</strain>
    </source>
</reference>
<dbReference type="EMBL" id="PZJJ01000001">
    <property type="protein sequence ID" value="PTL40471.1"/>
    <property type="molecule type" value="Genomic_DNA"/>
</dbReference>
<dbReference type="AlphaFoldDB" id="A0A2T4UAP8"/>
<accession>A0A2T4UAP8</accession>
<sequence>MAEYQMIQLPGHKNDLGKVEISPDVIEIIAGLAASEIDGVDHLQGNFATGVAERLGRRSTHSKGVRAEVSEEGFTLDVYIVAKYGHSIPETGKKVQENIVLTLKTMTSIEVLSVNIHITGIQFESKNDEETVLADS</sequence>
<evidence type="ECO:0000313" key="2">
    <source>
        <dbReference type="EMBL" id="PTL40471.1"/>
    </source>
</evidence>
<dbReference type="InterPro" id="IPR005531">
    <property type="entry name" value="Asp23"/>
</dbReference>
<comment type="similarity">
    <text evidence="1">Belongs to the asp23 family.</text>
</comment>
<proteinExistence type="inferred from homology"/>
<name>A0A2T4UAP8_9BACI</name>
<dbReference type="OrthoDB" id="9793465at2"/>
<evidence type="ECO:0000313" key="3">
    <source>
        <dbReference type="Proteomes" id="UP000240509"/>
    </source>
</evidence>
<protein>
    <submittedName>
        <fullName evidence="2">Asp23/Gls24 family envelope stress response protein</fullName>
    </submittedName>
</protein>
<gene>
    <name evidence="2" type="ORF">C6Y45_00755</name>
</gene>
<organism evidence="2 3">
    <name type="scientific">Alkalicoccus saliphilus</name>
    <dbReference type="NCBI Taxonomy" id="200989"/>
    <lineage>
        <taxon>Bacteria</taxon>
        <taxon>Bacillati</taxon>
        <taxon>Bacillota</taxon>
        <taxon>Bacilli</taxon>
        <taxon>Bacillales</taxon>
        <taxon>Bacillaceae</taxon>
        <taxon>Alkalicoccus</taxon>
    </lineage>
</organism>
<dbReference type="Pfam" id="PF03780">
    <property type="entry name" value="Asp23"/>
    <property type="match status" value="1"/>
</dbReference>
<evidence type="ECO:0000256" key="1">
    <source>
        <dbReference type="ARBA" id="ARBA00005721"/>
    </source>
</evidence>
<dbReference type="Proteomes" id="UP000240509">
    <property type="component" value="Unassembled WGS sequence"/>
</dbReference>
<dbReference type="PANTHER" id="PTHR34297">
    <property type="entry name" value="HYPOTHETICAL CYTOSOLIC PROTEIN-RELATED"/>
    <property type="match status" value="1"/>
</dbReference>